<evidence type="ECO:0000313" key="3">
    <source>
        <dbReference type="EMBL" id="KAF4737081.1"/>
    </source>
</evidence>
<gene>
    <name evidence="3" type="ORF">FOZ62_006818</name>
</gene>
<dbReference type="AlphaFoldDB" id="A0A7J6SW58"/>
<accession>A0A7J6SW58</accession>
<evidence type="ECO:0000256" key="1">
    <source>
        <dbReference type="SAM" id="MobiDB-lite"/>
    </source>
</evidence>
<evidence type="ECO:0000313" key="4">
    <source>
        <dbReference type="Proteomes" id="UP000574390"/>
    </source>
</evidence>
<feature type="region of interest" description="Disordered" evidence="1">
    <location>
        <begin position="135"/>
        <end position="154"/>
    </location>
</feature>
<dbReference type="Proteomes" id="UP000574390">
    <property type="component" value="Unassembled WGS sequence"/>
</dbReference>
<keyword evidence="2" id="KW-0812">Transmembrane</keyword>
<feature type="non-terminal residue" evidence="3">
    <location>
        <position position="274"/>
    </location>
</feature>
<comment type="caution">
    <text evidence="3">The sequence shown here is derived from an EMBL/GenBank/DDBJ whole genome shotgun (WGS) entry which is preliminary data.</text>
</comment>
<sequence length="274" mass="31434">WCAYNNRETPDIPGYYWEENGLRPGEYELFPSREHLDVLDMRFWIFGLLIFECWLLCCCRFIRDRFCGPSVEEVIARLPPGCYQSCDRPLSSCALRMSFKCSYACGNGSIKCRLHLNVAVTCVISGKQRDRRVSSTMSSANKAQSATPTPSLSDEDYKKIQKAVDEGRYPCNNGNFNLTTGRCVCEKNYVHLIYEDRIDMCTYQERVIGSPSAPGFHLVDDTFRRGDLITDERELEPGYNPLLWILILVAIEVALFVVLKILRKRCVKFVSSKK</sequence>
<feature type="compositionally biased region" description="Polar residues" evidence="1">
    <location>
        <begin position="135"/>
        <end position="152"/>
    </location>
</feature>
<name>A0A7J6SW58_PEROL</name>
<keyword evidence="2" id="KW-1133">Transmembrane helix</keyword>
<feature type="transmembrane region" description="Helical" evidence="2">
    <location>
        <begin position="242"/>
        <end position="262"/>
    </location>
</feature>
<evidence type="ECO:0000256" key="2">
    <source>
        <dbReference type="SAM" id="Phobius"/>
    </source>
</evidence>
<protein>
    <submittedName>
        <fullName evidence="3">Uncharacterized protein</fullName>
    </submittedName>
</protein>
<keyword evidence="2" id="KW-0472">Membrane</keyword>
<reference evidence="3 4" key="1">
    <citation type="submission" date="2020-04" db="EMBL/GenBank/DDBJ databases">
        <title>Perkinsus olseni comparative genomics.</title>
        <authorList>
            <person name="Bogema D.R."/>
        </authorList>
    </citation>
    <scope>NUCLEOTIDE SEQUENCE [LARGE SCALE GENOMIC DNA]</scope>
    <source>
        <strain evidence="3">ATCC PRA-205</strain>
    </source>
</reference>
<proteinExistence type="predicted"/>
<organism evidence="3 4">
    <name type="scientific">Perkinsus olseni</name>
    <name type="common">Perkinsus atlanticus</name>
    <dbReference type="NCBI Taxonomy" id="32597"/>
    <lineage>
        <taxon>Eukaryota</taxon>
        <taxon>Sar</taxon>
        <taxon>Alveolata</taxon>
        <taxon>Perkinsozoa</taxon>
        <taxon>Perkinsea</taxon>
        <taxon>Perkinsida</taxon>
        <taxon>Perkinsidae</taxon>
        <taxon>Perkinsus</taxon>
    </lineage>
</organism>
<dbReference type="EMBL" id="JABANM010011793">
    <property type="protein sequence ID" value="KAF4737081.1"/>
    <property type="molecule type" value="Genomic_DNA"/>
</dbReference>